<protein>
    <submittedName>
        <fullName evidence="1">Uncharacterized protein</fullName>
    </submittedName>
</protein>
<accession>A0AAV4Y2F5</accession>
<dbReference type="Proteomes" id="UP001054945">
    <property type="component" value="Unassembled WGS sequence"/>
</dbReference>
<dbReference type="EMBL" id="BPLR01018580">
    <property type="protein sequence ID" value="GIZ00719.1"/>
    <property type="molecule type" value="Genomic_DNA"/>
</dbReference>
<organism evidence="1 2">
    <name type="scientific">Caerostris extrusa</name>
    <name type="common">Bark spider</name>
    <name type="synonym">Caerostris bankana</name>
    <dbReference type="NCBI Taxonomy" id="172846"/>
    <lineage>
        <taxon>Eukaryota</taxon>
        <taxon>Metazoa</taxon>
        <taxon>Ecdysozoa</taxon>
        <taxon>Arthropoda</taxon>
        <taxon>Chelicerata</taxon>
        <taxon>Arachnida</taxon>
        <taxon>Araneae</taxon>
        <taxon>Araneomorphae</taxon>
        <taxon>Entelegynae</taxon>
        <taxon>Araneoidea</taxon>
        <taxon>Araneidae</taxon>
        <taxon>Caerostris</taxon>
    </lineage>
</organism>
<proteinExistence type="predicted"/>
<reference evidence="1 2" key="1">
    <citation type="submission" date="2021-06" db="EMBL/GenBank/DDBJ databases">
        <title>Caerostris extrusa draft genome.</title>
        <authorList>
            <person name="Kono N."/>
            <person name="Arakawa K."/>
        </authorList>
    </citation>
    <scope>NUCLEOTIDE SEQUENCE [LARGE SCALE GENOMIC DNA]</scope>
</reference>
<keyword evidence="2" id="KW-1185">Reference proteome</keyword>
<comment type="caution">
    <text evidence="1">The sequence shown here is derived from an EMBL/GenBank/DDBJ whole genome shotgun (WGS) entry which is preliminary data.</text>
</comment>
<dbReference type="AlphaFoldDB" id="A0AAV4Y2F5"/>
<name>A0AAV4Y2F5_CAEEX</name>
<gene>
    <name evidence="1" type="ORF">CEXT_292941</name>
</gene>
<evidence type="ECO:0000313" key="1">
    <source>
        <dbReference type="EMBL" id="GIZ00719.1"/>
    </source>
</evidence>
<evidence type="ECO:0000313" key="2">
    <source>
        <dbReference type="Proteomes" id="UP001054945"/>
    </source>
</evidence>
<sequence>MENGFNVDCDEANNDGALEKWEDCVLSREMEKIHLGITQRAELSSISFLGLSNFKLCSSSWQNEDANPKMSSLGCLFYIVPSNYGAREG</sequence>